<protein>
    <recommendedName>
        <fullName evidence="4">DUF4806 domain-containing protein</fullName>
    </recommendedName>
</protein>
<evidence type="ECO:0000313" key="2">
    <source>
        <dbReference type="EMBL" id="OXA47135.1"/>
    </source>
</evidence>
<keyword evidence="3" id="KW-1185">Reference proteome</keyword>
<accession>A0A226DNM2</accession>
<feature type="region of interest" description="Disordered" evidence="1">
    <location>
        <begin position="134"/>
        <end position="163"/>
    </location>
</feature>
<feature type="compositionally biased region" description="Low complexity" evidence="1">
    <location>
        <begin position="211"/>
        <end position="222"/>
    </location>
</feature>
<reference evidence="2 3" key="1">
    <citation type="submission" date="2015-12" db="EMBL/GenBank/DDBJ databases">
        <title>The genome of Folsomia candida.</title>
        <authorList>
            <person name="Faddeeva A."/>
            <person name="Derks M.F."/>
            <person name="Anvar Y."/>
            <person name="Smit S."/>
            <person name="Van Straalen N."/>
            <person name="Roelofs D."/>
        </authorList>
    </citation>
    <scope>NUCLEOTIDE SEQUENCE [LARGE SCALE GENOMIC DNA]</scope>
    <source>
        <strain evidence="2 3">VU population</strain>
        <tissue evidence="2">Whole body</tissue>
    </source>
</reference>
<dbReference type="PANTHER" id="PTHR34153:SF2">
    <property type="entry name" value="SI:CH211-262H13.3-RELATED"/>
    <property type="match status" value="1"/>
</dbReference>
<organism evidence="2 3">
    <name type="scientific">Folsomia candida</name>
    <name type="common">Springtail</name>
    <dbReference type="NCBI Taxonomy" id="158441"/>
    <lineage>
        <taxon>Eukaryota</taxon>
        <taxon>Metazoa</taxon>
        <taxon>Ecdysozoa</taxon>
        <taxon>Arthropoda</taxon>
        <taxon>Hexapoda</taxon>
        <taxon>Collembola</taxon>
        <taxon>Entomobryomorpha</taxon>
        <taxon>Isotomoidea</taxon>
        <taxon>Isotomidae</taxon>
        <taxon>Proisotominae</taxon>
        <taxon>Folsomia</taxon>
    </lineage>
</organism>
<dbReference type="EMBL" id="LNIX01000014">
    <property type="protein sequence ID" value="OXA47135.1"/>
    <property type="molecule type" value="Genomic_DNA"/>
</dbReference>
<feature type="compositionally biased region" description="Basic and acidic residues" evidence="1">
    <location>
        <begin position="134"/>
        <end position="145"/>
    </location>
</feature>
<comment type="caution">
    <text evidence="2">The sequence shown here is derived from an EMBL/GenBank/DDBJ whole genome shotgun (WGS) entry which is preliminary data.</text>
</comment>
<dbReference type="OrthoDB" id="6260144at2759"/>
<name>A0A226DNM2_FOLCA</name>
<evidence type="ECO:0000256" key="1">
    <source>
        <dbReference type="SAM" id="MobiDB-lite"/>
    </source>
</evidence>
<dbReference type="Proteomes" id="UP000198287">
    <property type="component" value="Unassembled WGS sequence"/>
</dbReference>
<evidence type="ECO:0008006" key="4">
    <source>
        <dbReference type="Google" id="ProtNLM"/>
    </source>
</evidence>
<dbReference type="AlphaFoldDB" id="A0A226DNM2"/>
<dbReference type="PANTHER" id="PTHR34153">
    <property type="entry name" value="SI:CH211-262H13.3-RELATED-RELATED"/>
    <property type="match status" value="1"/>
</dbReference>
<proteinExistence type="predicted"/>
<sequence>MLMRFNLDEKYRHYKKDSRFVMDLYTITYDTHEKLENLPELHDIHTKLTILHQYSLHLTEFTMFCIVHFTDPSDNSVQIVPEICLDATRKFCYWPAGPKANKIASKLISQLAAPQENWQLHPIQLKRSNVRDLKEGKALEKRAEEESNLESSSDHSGGTSSRKRKIFERKISIKKNKGNEISLEEEDNLRLSPALPSDEDEGPTDHGSFLESTTVTTPPESVPVNSQIFSPPGESQVIKISVFQTEEDFIVNNSADGDLGQESEEGKLPPGTTLLTLYTRQIALEKYLLTTVRELKDDIQELLIRTKSTSTRVQLNVPVKLPLESLTDMRSLEHWMADNNHKTSLVDMFSSFGGKTPQKVVTGILQRLFSKELAVQTNYIGVHNKICFKSSPLAAAVLDGALENPVCRASKTSEIVAFIQTWLQNSRPPKSQQSPDNNSS</sequence>
<gene>
    <name evidence="2" type="ORF">Fcan01_18405</name>
</gene>
<feature type="region of interest" description="Disordered" evidence="1">
    <location>
        <begin position="183"/>
        <end position="222"/>
    </location>
</feature>
<evidence type="ECO:0000313" key="3">
    <source>
        <dbReference type="Proteomes" id="UP000198287"/>
    </source>
</evidence>